<proteinExistence type="predicted"/>
<keyword evidence="2" id="KW-0472">Membrane</keyword>
<gene>
    <name evidence="3" type="ORF">EDS130_LOCUS44124</name>
</gene>
<dbReference type="PANTHER" id="PTHR46580">
    <property type="entry name" value="SENSOR KINASE-RELATED"/>
    <property type="match status" value="1"/>
</dbReference>
<sequence>MKEASTEEIILPRENYLSKKSRFLLWSCFIIPMCILLAVIIYIIFSRIHATFYFIDDNSSIETTVTPEQSTKTTRRQLITTKAATTSNPNTISRAIPCNPMKFSNYSSYSYGVNPWAISSGYLDEDCYLDIVVGSQGDEYFAFYYGNENGTFQSTINHTASKSHFLMIKDMNNDNKLDIVATLFETDSIGIIINYGNRSFSSLKQYPVGNYDVHYNPYWLDVSDFNNNSLMDVVVVNDHDSSITVFYDYHNLSFSYSHMHQAGHDCTAVSVADFNKDSYIDFVVTDYSDNTISIYINEGNGLFKPRKAYSAGITPWGVKVADFNNDSFIDIVTANYAVGMISILFNDGGGHFYKRDSYYINGLAVTIALADLNNDTFLDIMAVTEGDGFIYILLNNQDGTFLEYQKIPTDTGLVALTVGDFNNDRKIDIAAGSDDTGNLNILLNQC</sequence>
<name>A0A815V3H4_ADIRI</name>
<dbReference type="SUPFAM" id="SSF69318">
    <property type="entry name" value="Integrin alpha N-terminal domain"/>
    <property type="match status" value="1"/>
</dbReference>
<evidence type="ECO:0000256" key="2">
    <source>
        <dbReference type="SAM" id="Phobius"/>
    </source>
</evidence>
<dbReference type="Proteomes" id="UP000663852">
    <property type="component" value="Unassembled WGS sequence"/>
</dbReference>
<keyword evidence="2" id="KW-0812">Transmembrane</keyword>
<dbReference type="InterPro" id="IPR013517">
    <property type="entry name" value="FG-GAP"/>
</dbReference>
<organism evidence="3 4">
    <name type="scientific">Adineta ricciae</name>
    <name type="common">Rotifer</name>
    <dbReference type="NCBI Taxonomy" id="249248"/>
    <lineage>
        <taxon>Eukaryota</taxon>
        <taxon>Metazoa</taxon>
        <taxon>Spiralia</taxon>
        <taxon>Gnathifera</taxon>
        <taxon>Rotifera</taxon>
        <taxon>Eurotatoria</taxon>
        <taxon>Bdelloidea</taxon>
        <taxon>Adinetida</taxon>
        <taxon>Adinetidae</taxon>
        <taxon>Adineta</taxon>
    </lineage>
</organism>
<dbReference type="OrthoDB" id="418951at2759"/>
<dbReference type="PANTHER" id="PTHR46580:SF4">
    <property type="entry name" value="ATP_GTP-BINDING PROTEIN"/>
    <property type="match status" value="1"/>
</dbReference>
<accession>A0A815V3H4</accession>
<dbReference type="EMBL" id="CAJNOJ010000808">
    <property type="protein sequence ID" value="CAF1524766.1"/>
    <property type="molecule type" value="Genomic_DNA"/>
</dbReference>
<protein>
    <recommendedName>
        <fullName evidence="5">VCBS repeat-containing protein</fullName>
    </recommendedName>
</protein>
<evidence type="ECO:0000313" key="4">
    <source>
        <dbReference type="Proteomes" id="UP000663852"/>
    </source>
</evidence>
<dbReference type="Pfam" id="PF13517">
    <property type="entry name" value="FG-GAP_3"/>
    <property type="match status" value="3"/>
</dbReference>
<dbReference type="AlphaFoldDB" id="A0A815V3H4"/>
<evidence type="ECO:0000313" key="3">
    <source>
        <dbReference type="EMBL" id="CAF1524766.1"/>
    </source>
</evidence>
<keyword evidence="2" id="KW-1133">Transmembrane helix</keyword>
<feature type="transmembrane region" description="Helical" evidence="2">
    <location>
        <begin position="23"/>
        <end position="45"/>
    </location>
</feature>
<keyword evidence="1" id="KW-0732">Signal</keyword>
<dbReference type="Gene3D" id="2.130.10.130">
    <property type="entry name" value="Integrin alpha, N-terminal"/>
    <property type="match status" value="2"/>
</dbReference>
<evidence type="ECO:0000256" key="1">
    <source>
        <dbReference type="ARBA" id="ARBA00022729"/>
    </source>
</evidence>
<comment type="caution">
    <text evidence="3">The sequence shown here is derived from an EMBL/GenBank/DDBJ whole genome shotgun (WGS) entry which is preliminary data.</text>
</comment>
<reference evidence="3" key="1">
    <citation type="submission" date="2021-02" db="EMBL/GenBank/DDBJ databases">
        <authorList>
            <person name="Nowell W R."/>
        </authorList>
    </citation>
    <scope>NUCLEOTIDE SEQUENCE</scope>
</reference>
<evidence type="ECO:0008006" key="5">
    <source>
        <dbReference type="Google" id="ProtNLM"/>
    </source>
</evidence>
<dbReference type="InterPro" id="IPR028994">
    <property type="entry name" value="Integrin_alpha_N"/>
</dbReference>